<dbReference type="Proteomes" id="UP000730618">
    <property type="component" value="Unassembled WGS sequence"/>
</dbReference>
<dbReference type="EMBL" id="CAJVCE010000002">
    <property type="protein sequence ID" value="CAG7624300.1"/>
    <property type="molecule type" value="Genomic_DNA"/>
</dbReference>
<feature type="coiled-coil region" evidence="1">
    <location>
        <begin position="20"/>
        <end position="47"/>
    </location>
</feature>
<reference evidence="2 3" key="1">
    <citation type="submission" date="2021-06" db="EMBL/GenBank/DDBJ databases">
        <authorList>
            <person name="Criscuolo A."/>
        </authorList>
    </citation>
    <scope>NUCLEOTIDE SEQUENCE [LARGE SCALE GENOMIC DNA]</scope>
    <source>
        <strain evidence="3">CIP 111802</strain>
    </source>
</reference>
<dbReference type="RefSeq" id="WP_218097385.1">
    <property type="nucleotide sequence ID" value="NZ_CAJVCE010000002.1"/>
</dbReference>
<gene>
    <name evidence="2" type="ORF">PAECIP111802_01047</name>
</gene>
<organism evidence="2 3">
    <name type="scientific">Paenibacillus allorhizosphaerae</name>
    <dbReference type="NCBI Taxonomy" id="2849866"/>
    <lineage>
        <taxon>Bacteria</taxon>
        <taxon>Bacillati</taxon>
        <taxon>Bacillota</taxon>
        <taxon>Bacilli</taxon>
        <taxon>Bacillales</taxon>
        <taxon>Paenibacillaceae</taxon>
        <taxon>Paenibacillus</taxon>
    </lineage>
</organism>
<name>A0ABM8VD49_9BACL</name>
<keyword evidence="3" id="KW-1185">Reference proteome</keyword>
<evidence type="ECO:0000313" key="3">
    <source>
        <dbReference type="Proteomes" id="UP000730618"/>
    </source>
</evidence>
<sequence length="53" mass="6159">MDIVKFTLTPQSETELKALIEEINNHASLSDEEMQQLLQELNEWNRSSSEPLQ</sequence>
<protein>
    <submittedName>
        <fullName evidence="2">Uncharacterized protein</fullName>
    </submittedName>
</protein>
<proteinExistence type="predicted"/>
<comment type="caution">
    <text evidence="2">The sequence shown here is derived from an EMBL/GenBank/DDBJ whole genome shotgun (WGS) entry which is preliminary data.</text>
</comment>
<accession>A0ABM8VD49</accession>
<keyword evidence="1" id="KW-0175">Coiled coil</keyword>
<evidence type="ECO:0000256" key="1">
    <source>
        <dbReference type="SAM" id="Coils"/>
    </source>
</evidence>
<evidence type="ECO:0000313" key="2">
    <source>
        <dbReference type="EMBL" id="CAG7624300.1"/>
    </source>
</evidence>